<evidence type="ECO:0000313" key="2">
    <source>
        <dbReference type="EMBL" id="JAS35253.1"/>
    </source>
</evidence>
<feature type="compositionally biased region" description="Basic and acidic residues" evidence="1">
    <location>
        <begin position="170"/>
        <end position="185"/>
    </location>
</feature>
<dbReference type="AlphaFoldDB" id="A0A1B6EBG1"/>
<reference evidence="2" key="1">
    <citation type="submission" date="2015-12" db="EMBL/GenBank/DDBJ databases">
        <title>De novo transcriptome assembly of four potential Pierce s Disease insect vectors from Arizona vineyards.</title>
        <authorList>
            <person name="Tassone E.E."/>
        </authorList>
    </citation>
    <scope>NUCLEOTIDE SEQUENCE</scope>
</reference>
<dbReference type="EMBL" id="GEDC01002045">
    <property type="protein sequence ID" value="JAS35253.1"/>
    <property type="molecule type" value="Transcribed_RNA"/>
</dbReference>
<organism evidence="2">
    <name type="scientific">Clastoptera arizonana</name>
    <name type="common">Arizona spittle bug</name>
    <dbReference type="NCBI Taxonomy" id="38151"/>
    <lineage>
        <taxon>Eukaryota</taxon>
        <taxon>Metazoa</taxon>
        <taxon>Ecdysozoa</taxon>
        <taxon>Arthropoda</taxon>
        <taxon>Hexapoda</taxon>
        <taxon>Insecta</taxon>
        <taxon>Pterygota</taxon>
        <taxon>Neoptera</taxon>
        <taxon>Paraneoptera</taxon>
        <taxon>Hemiptera</taxon>
        <taxon>Auchenorrhyncha</taxon>
        <taxon>Cercopoidea</taxon>
        <taxon>Clastopteridae</taxon>
        <taxon>Clastoptera</taxon>
    </lineage>
</organism>
<feature type="region of interest" description="Disordered" evidence="1">
    <location>
        <begin position="90"/>
        <end position="185"/>
    </location>
</feature>
<feature type="compositionally biased region" description="Basic and acidic residues" evidence="1">
    <location>
        <begin position="90"/>
        <end position="114"/>
    </location>
</feature>
<gene>
    <name evidence="2" type="ORF">g.44805</name>
</gene>
<evidence type="ECO:0000256" key="1">
    <source>
        <dbReference type="SAM" id="MobiDB-lite"/>
    </source>
</evidence>
<protein>
    <submittedName>
        <fullName evidence="2">Uncharacterized protein</fullName>
    </submittedName>
</protein>
<feature type="non-terminal residue" evidence="2">
    <location>
        <position position="1"/>
    </location>
</feature>
<feature type="compositionally biased region" description="Basic residues" evidence="1">
    <location>
        <begin position="139"/>
        <end position="149"/>
    </location>
</feature>
<feature type="non-terminal residue" evidence="2">
    <location>
        <position position="185"/>
    </location>
</feature>
<name>A0A1B6EBG1_9HEMI</name>
<feature type="compositionally biased region" description="Basic and acidic residues" evidence="1">
    <location>
        <begin position="124"/>
        <end position="138"/>
    </location>
</feature>
<accession>A0A1B6EBG1</accession>
<sequence length="185" mass="21616">AALHKGNRGCAKYLQLHGGVPATKLTSHSAALRGAKHRVEPHSDQITTPDWGSSLPVPEMRISQSLVPSPVDLGSHKHMTVVDANSRTFEVRVEDEIRRSDRRPFSDSSVDERTRRRRRKRRPRREETSERESDSDERRRRRRRRRKGRAATSDEDSECEHRRRRRSRKDRYSEDSGSDEQEKIN</sequence>
<proteinExistence type="predicted"/>